<reference evidence="2 3" key="1">
    <citation type="journal article" date="2014" name="Agronomy (Basel)">
        <title>A Draft Genome Sequence for Ensete ventricosum, the Drought-Tolerant Tree Against Hunger.</title>
        <authorList>
            <person name="Harrison J."/>
            <person name="Moore K.A."/>
            <person name="Paszkiewicz K."/>
            <person name="Jones T."/>
            <person name="Grant M."/>
            <person name="Ambacheew D."/>
            <person name="Muzemil S."/>
            <person name="Studholme D.J."/>
        </authorList>
    </citation>
    <scope>NUCLEOTIDE SEQUENCE [LARGE SCALE GENOMIC DNA]</scope>
</reference>
<proteinExistence type="predicted"/>
<evidence type="ECO:0000256" key="1">
    <source>
        <dbReference type="SAM" id="MobiDB-lite"/>
    </source>
</evidence>
<dbReference type="Proteomes" id="UP000287651">
    <property type="component" value="Unassembled WGS sequence"/>
</dbReference>
<feature type="region of interest" description="Disordered" evidence="1">
    <location>
        <begin position="52"/>
        <end position="79"/>
    </location>
</feature>
<name>A0A426ZG34_ENSVE</name>
<dbReference type="EMBL" id="AMZH03006793">
    <property type="protein sequence ID" value="RRT62924.1"/>
    <property type="molecule type" value="Genomic_DNA"/>
</dbReference>
<dbReference type="AlphaFoldDB" id="A0A426ZG34"/>
<accession>A0A426ZG34</accession>
<gene>
    <name evidence="2" type="ORF">B296_00025411</name>
</gene>
<comment type="caution">
    <text evidence="2">The sequence shown here is derived from an EMBL/GenBank/DDBJ whole genome shotgun (WGS) entry which is preliminary data.</text>
</comment>
<organism evidence="2 3">
    <name type="scientific">Ensete ventricosum</name>
    <name type="common">Abyssinian banana</name>
    <name type="synonym">Musa ensete</name>
    <dbReference type="NCBI Taxonomy" id="4639"/>
    <lineage>
        <taxon>Eukaryota</taxon>
        <taxon>Viridiplantae</taxon>
        <taxon>Streptophyta</taxon>
        <taxon>Embryophyta</taxon>
        <taxon>Tracheophyta</taxon>
        <taxon>Spermatophyta</taxon>
        <taxon>Magnoliopsida</taxon>
        <taxon>Liliopsida</taxon>
        <taxon>Zingiberales</taxon>
        <taxon>Musaceae</taxon>
        <taxon>Ensete</taxon>
    </lineage>
</organism>
<evidence type="ECO:0000313" key="3">
    <source>
        <dbReference type="Proteomes" id="UP000287651"/>
    </source>
</evidence>
<feature type="compositionally biased region" description="Basic and acidic residues" evidence="1">
    <location>
        <begin position="52"/>
        <end position="62"/>
    </location>
</feature>
<evidence type="ECO:0000313" key="2">
    <source>
        <dbReference type="EMBL" id="RRT62924.1"/>
    </source>
</evidence>
<protein>
    <submittedName>
        <fullName evidence="2">Uncharacterized protein</fullName>
    </submittedName>
</protein>
<sequence length="363" mass="41118">MPDILWHLRCHTESSAYRMHPHAPLDRSYHRTPPASGDGSVMEYVHLEFPGRRENHRGDPRHTHLSSLGSFGHHRSSDSPGVVTPLGSLWSQRRACRGLEVAGRRARRGLWLINVGDNCLKHSRDGLDLVGKPLKCLRSYHRGPWVRRGWSQPKFIKYTPISPLDVGSCNSDTGLSTLARLFLQDKTSQVVGSRGGPSDDQVRVDRRVKSDVLLEHQSFFSFWMEVKRESERTSWEILRCHFLYRYVVDQSSISFIIPLAFSASPFNVTDSAGDYTCCWLCVVFALLSCGSLKFLWDLIVTARYLMLPDNRFVCLFVTRHLCASKGGIQKIGHSTLSFHISWLWATSSGLGEGPPLSLSRIKR</sequence>